<comment type="caution">
    <text evidence="1">The sequence shown here is derived from an EMBL/GenBank/DDBJ whole genome shotgun (WGS) entry which is preliminary data.</text>
</comment>
<dbReference type="AlphaFoldDB" id="A0AAD9YH42"/>
<sequence length="368" mass="42202">MPVSSQTKPTFINLLPREVRDSIYLELWRSYGLRQHILYHGEPEYHHFCHWPCSTEFDVQDPLQKDLEELRVRLNVPLGEDISRHSCPGIGRPYARYLQSPWMNHWPCGEVAYQEHGKEALPGFDTSGFTCWKKGCSGHENSAWPAPYLSMLLLCKTISEECLQSIYRSTIFIFTDMPTIQMFFGYCELHPVVKTFPKIGITPPAFFKYARNVELSFGPDFPMQLLCANFDLPGIPLRHDVYDFHWLRLDRFENLQTFNIWIASRCSSNRTPSKYDSLCGIKGFDTRNLSDRLAPFSLISSVTISTPLSSSIEPEEGFVEDVALPGIRLYKRGSGDKFHPILGPVNPGGMYDDVIHTAAEMYEHLVSF</sequence>
<keyword evidence="2" id="KW-1185">Reference proteome</keyword>
<dbReference type="Proteomes" id="UP001281614">
    <property type="component" value="Unassembled WGS sequence"/>
</dbReference>
<accession>A0AAD9YH42</accession>
<organism evidence="1 2">
    <name type="scientific">Colletotrichum kahawae</name>
    <name type="common">Coffee berry disease fungus</name>
    <dbReference type="NCBI Taxonomy" id="34407"/>
    <lineage>
        <taxon>Eukaryota</taxon>
        <taxon>Fungi</taxon>
        <taxon>Dikarya</taxon>
        <taxon>Ascomycota</taxon>
        <taxon>Pezizomycotina</taxon>
        <taxon>Sordariomycetes</taxon>
        <taxon>Hypocreomycetidae</taxon>
        <taxon>Glomerellales</taxon>
        <taxon>Glomerellaceae</taxon>
        <taxon>Colletotrichum</taxon>
        <taxon>Colletotrichum gloeosporioides species complex</taxon>
    </lineage>
</organism>
<evidence type="ECO:0000313" key="1">
    <source>
        <dbReference type="EMBL" id="KAK2763393.1"/>
    </source>
</evidence>
<evidence type="ECO:0000313" key="2">
    <source>
        <dbReference type="Proteomes" id="UP001281614"/>
    </source>
</evidence>
<proteinExistence type="predicted"/>
<reference evidence="1" key="1">
    <citation type="submission" date="2023-02" db="EMBL/GenBank/DDBJ databases">
        <title>Colletotrichum kahawae CIFC_Que2 genome sequencing and assembly.</title>
        <authorList>
            <person name="Baroncelli R."/>
        </authorList>
    </citation>
    <scope>NUCLEOTIDE SEQUENCE</scope>
    <source>
        <strain evidence="1">CIFC_Que2</strain>
    </source>
</reference>
<dbReference type="EMBL" id="VYYT01000146">
    <property type="protein sequence ID" value="KAK2763393.1"/>
    <property type="molecule type" value="Genomic_DNA"/>
</dbReference>
<protein>
    <submittedName>
        <fullName evidence="1">Uncharacterized protein</fullName>
    </submittedName>
</protein>
<gene>
    <name evidence="1" type="ORF">CKAH01_04987</name>
</gene>
<name>A0AAD9YH42_COLKA</name>